<name>A0A839USC2_9GAMM</name>
<proteinExistence type="predicted"/>
<sequence length="122" mass="13834">MGSVTRLVALSMLVSLLSACVINVGKDGDYYGDWDKREQKNRKVISSLVLDQSEQQIRDQLGDPDFSEGFKRDGAQYRVLFYRTQRQAEDGKTTKDECTPLIFRAGELVGWGEKAYNGQDFD</sequence>
<feature type="chain" id="PRO_5032699327" description="DUF3192 domain-containing protein" evidence="2">
    <location>
        <begin position="20"/>
        <end position="122"/>
    </location>
</feature>
<accession>A0A839USC2</accession>
<dbReference type="EMBL" id="JACHXZ010000003">
    <property type="protein sequence ID" value="MBB3169370.1"/>
    <property type="molecule type" value="Genomic_DNA"/>
</dbReference>
<dbReference type="Proteomes" id="UP000559987">
    <property type="component" value="Unassembled WGS sequence"/>
</dbReference>
<keyword evidence="1 2" id="KW-0732">Signal</keyword>
<dbReference type="AlphaFoldDB" id="A0A839USC2"/>
<dbReference type="PROSITE" id="PS51257">
    <property type="entry name" value="PROKAR_LIPOPROTEIN"/>
    <property type="match status" value="1"/>
</dbReference>
<dbReference type="InterPro" id="IPR037873">
    <property type="entry name" value="BamE-like"/>
</dbReference>
<evidence type="ECO:0000256" key="1">
    <source>
        <dbReference type="ARBA" id="ARBA00022729"/>
    </source>
</evidence>
<keyword evidence="4" id="KW-1185">Reference proteome</keyword>
<comment type="caution">
    <text evidence="3">The sequence shown here is derived from an EMBL/GenBank/DDBJ whole genome shotgun (WGS) entry which is preliminary data.</text>
</comment>
<evidence type="ECO:0000313" key="4">
    <source>
        <dbReference type="Proteomes" id="UP000559987"/>
    </source>
</evidence>
<dbReference type="Gene3D" id="3.30.1450.10">
    <property type="match status" value="1"/>
</dbReference>
<evidence type="ECO:0000256" key="2">
    <source>
        <dbReference type="SAM" id="SignalP"/>
    </source>
</evidence>
<evidence type="ECO:0008006" key="5">
    <source>
        <dbReference type="Google" id="ProtNLM"/>
    </source>
</evidence>
<dbReference type="RefSeq" id="WP_183910842.1">
    <property type="nucleotide sequence ID" value="NZ_JACHXZ010000003.1"/>
</dbReference>
<protein>
    <recommendedName>
        <fullName evidence="5">DUF3192 domain-containing protein</fullName>
    </recommendedName>
</protein>
<organism evidence="3 4">
    <name type="scientific">Simiduia aestuariiviva</name>
    <dbReference type="NCBI Taxonomy" id="1510459"/>
    <lineage>
        <taxon>Bacteria</taxon>
        <taxon>Pseudomonadati</taxon>
        <taxon>Pseudomonadota</taxon>
        <taxon>Gammaproteobacteria</taxon>
        <taxon>Cellvibrionales</taxon>
        <taxon>Cellvibrionaceae</taxon>
        <taxon>Simiduia</taxon>
    </lineage>
</organism>
<dbReference type="Pfam" id="PF11399">
    <property type="entry name" value="DUF3192"/>
    <property type="match status" value="1"/>
</dbReference>
<evidence type="ECO:0000313" key="3">
    <source>
        <dbReference type="EMBL" id="MBB3169370.1"/>
    </source>
</evidence>
<feature type="signal peptide" evidence="2">
    <location>
        <begin position="1"/>
        <end position="19"/>
    </location>
</feature>
<dbReference type="InterPro" id="IPR021534">
    <property type="entry name" value="DUF3192"/>
</dbReference>
<reference evidence="3 4" key="1">
    <citation type="submission" date="2020-08" db="EMBL/GenBank/DDBJ databases">
        <title>Genomic Encyclopedia of Type Strains, Phase III (KMG-III): the genomes of soil and plant-associated and newly described type strains.</title>
        <authorList>
            <person name="Whitman W."/>
        </authorList>
    </citation>
    <scope>NUCLEOTIDE SEQUENCE [LARGE SCALE GENOMIC DNA]</scope>
    <source>
        <strain evidence="3 4">CECT 8571</strain>
    </source>
</reference>
<gene>
    <name evidence="3" type="ORF">FHS30_002578</name>
</gene>